<dbReference type="EMBL" id="JAJCIS010000002">
    <property type="protein sequence ID" value="MCB7386573.1"/>
    <property type="molecule type" value="Genomic_DNA"/>
</dbReference>
<dbReference type="Proteomes" id="UP001299546">
    <property type="component" value="Unassembled WGS sequence"/>
</dbReference>
<organism evidence="2 3">
    <name type="scientific">Bariatricus massiliensis</name>
    <dbReference type="NCBI Taxonomy" id="1745713"/>
    <lineage>
        <taxon>Bacteria</taxon>
        <taxon>Bacillati</taxon>
        <taxon>Bacillota</taxon>
        <taxon>Clostridia</taxon>
        <taxon>Lachnospirales</taxon>
        <taxon>Lachnospiraceae</taxon>
        <taxon>Bariatricus</taxon>
    </lineage>
</organism>
<keyword evidence="1" id="KW-0812">Transmembrane</keyword>
<keyword evidence="1" id="KW-0472">Membrane</keyword>
<dbReference type="RefSeq" id="WP_066736676.1">
    <property type="nucleotide sequence ID" value="NZ_JAJCIQ010000002.1"/>
</dbReference>
<gene>
    <name evidence="2" type="ORF">LIZ65_04675</name>
</gene>
<feature type="transmembrane region" description="Helical" evidence="1">
    <location>
        <begin position="129"/>
        <end position="148"/>
    </location>
</feature>
<keyword evidence="3" id="KW-1185">Reference proteome</keyword>
<evidence type="ECO:0000256" key="1">
    <source>
        <dbReference type="SAM" id="Phobius"/>
    </source>
</evidence>
<evidence type="ECO:0000313" key="2">
    <source>
        <dbReference type="EMBL" id="MCB7386573.1"/>
    </source>
</evidence>
<accession>A0ABS8DDV4</accession>
<proteinExistence type="predicted"/>
<sequence length="159" mass="18240">MGHFGFSYIGLVFLLMLFIPNIIWTKKMPEGYSADGENKVLALFERVGEVLVCCCSLIFSDFNFHGLTVWTWWLAAAIALMILYEIWWIRYFRSERKLKDFYTGIMCIPLAGATLPVMAFLLLGIYGKVVWMLIAVLVLGIGHIGIHLEHYKNLNKSIK</sequence>
<feature type="transmembrane region" description="Helical" evidence="1">
    <location>
        <begin position="101"/>
        <end position="123"/>
    </location>
</feature>
<protein>
    <submittedName>
        <fullName evidence="2">Uncharacterized protein</fullName>
    </submittedName>
</protein>
<evidence type="ECO:0000313" key="3">
    <source>
        <dbReference type="Proteomes" id="UP001299546"/>
    </source>
</evidence>
<feature type="transmembrane region" description="Helical" evidence="1">
    <location>
        <begin position="70"/>
        <end position="89"/>
    </location>
</feature>
<comment type="caution">
    <text evidence="2">The sequence shown here is derived from an EMBL/GenBank/DDBJ whole genome shotgun (WGS) entry which is preliminary data.</text>
</comment>
<name>A0ABS8DDV4_9FIRM</name>
<feature type="transmembrane region" description="Helical" evidence="1">
    <location>
        <begin position="6"/>
        <end position="25"/>
    </location>
</feature>
<keyword evidence="1" id="KW-1133">Transmembrane helix</keyword>
<reference evidence="2 3" key="1">
    <citation type="submission" date="2021-10" db="EMBL/GenBank/DDBJ databases">
        <title>Collection of gut derived symbiotic bacterial strains cultured from healthy donors.</title>
        <authorList>
            <person name="Lin H."/>
            <person name="Littmann E."/>
            <person name="Kohout C."/>
            <person name="Pamer E.G."/>
        </authorList>
    </citation>
    <scope>NUCLEOTIDE SEQUENCE [LARGE SCALE GENOMIC DNA]</scope>
    <source>
        <strain evidence="2 3">DFI.1.165</strain>
    </source>
</reference>